<dbReference type="InterPro" id="IPR036388">
    <property type="entry name" value="WH-like_DNA-bd_sf"/>
</dbReference>
<gene>
    <name evidence="6" type="ORF">DEM27_19975</name>
</gene>
<dbReference type="Proteomes" id="UP000245252">
    <property type="component" value="Unassembled WGS sequence"/>
</dbReference>
<dbReference type="Gene3D" id="1.10.10.10">
    <property type="entry name" value="Winged helix-like DNA-binding domain superfamily/Winged helix DNA-binding domain"/>
    <property type="match status" value="1"/>
</dbReference>
<evidence type="ECO:0000313" key="7">
    <source>
        <dbReference type="Proteomes" id="UP000245252"/>
    </source>
</evidence>
<dbReference type="EMBL" id="QFBC01000010">
    <property type="protein sequence ID" value="PWE54393.1"/>
    <property type="molecule type" value="Genomic_DNA"/>
</dbReference>
<reference evidence="6 7" key="1">
    <citation type="submission" date="2018-05" db="EMBL/GenBank/DDBJ databases">
        <title>The draft genome of strain NS-104.</title>
        <authorList>
            <person name="Hang P."/>
            <person name="Jiang J."/>
        </authorList>
    </citation>
    <scope>NUCLEOTIDE SEQUENCE [LARGE SCALE GENOMIC DNA]</scope>
    <source>
        <strain evidence="6 7">NS-104</strain>
    </source>
</reference>
<dbReference type="InterPro" id="IPR050176">
    <property type="entry name" value="LTTR"/>
</dbReference>
<name>A0A2U2DM67_9HYPH</name>
<keyword evidence="4" id="KW-0804">Transcription</keyword>
<dbReference type="Pfam" id="PF00126">
    <property type="entry name" value="HTH_1"/>
    <property type="match status" value="1"/>
</dbReference>
<dbReference type="GO" id="GO:0003700">
    <property type="term" value="F:DNA-binding transcription factor activity"/>
    <property type="evidence" value="ECO:0007669"/>
    <property type="project" value="InterPro"/>
</dbReference>
<dbReference type="PRINTS" id="PR00039">
    <property type="entry name" value="HTHLYSR"/>
</dbReference>
<proteinExistence type="inferred from homology"/>
<evidence type="ECO:0000256" key="4">
    <source>
        <dbReference type="ARBA" id="ARBA00023163"/>
    </source>
</evidence>
<comment type="similarity">
    <text evidence="1">Belongs to the LysR transcriptional regulatory family.</text>
</comment>
<dbReference type="GO" id="GO:0003677">
    <property type="term" value="F:DNA binding"/>
    <property type="evidence" value="ECO:0007669"/>
    <property type="project" value="UniProtKB-KW"/>
</dbReference>
<keyword evidence="3" id="KW-0238">DNA-binding</keyword>
<dbReference type="SUPFAM" id="SSF53850">
    <property type="entry name" value="Periplasmic binding protein-like II"/>
    <property type="match status" value="1"/>
</dbReference>
<dbReference type="InterPro" id="IPR000847">
    <property type="entry name" value="LysR_HTH_N"/>
</dbReference>
<feature type="domain" description="HTH lysR-type" evidence="5">
    <location>
        <begin position="1"/>
        <end position="60"/>
    </location>
</feature>
<dbReference type="RefSeq" id="WP_109460023.1">
    <property type="nucleotide sequence ID" value="NZ_QFBC01000010.1"/>
</dbReference>
<keyword evidence="7" id="KW-1185">Reference proteome</keyword>
<dbReference type="SUPFAM" id="SSF46785">
    <property type="entry name" value="Winged helix' DNA-binding domain"/>
    <property type="match status" value="1"/>
</dbReference>
<dbReference type="InterPro" id="IPR036390">
    <property type="entry name" value="WH_DNA-bd_sf"/>
</dbReference>
<dbReference type="PROSITE" id="PS50931">
    <property type="entry name" value="HTH_LYSR"/>
    <property type="match status" value="1"/>
</dbReference>
<dbReference type="PANTHER" id="PTHR30579">
    <property type="entry name" value="TRANSCRIPTIONAL REGULATOR"/>
    <property type="match status" value="1"/>
</dbReference>
<comment type="caution">
    <text evidence="6">The sequence shown here is derived from an EMBL/GenBank/DDBJ whole genome shotgun (WGS) entry which is preliminary data.</text>
</comment>
<dbReference type="PANTHER" id="PTHR30579:SF7">
    <property type="entry name" value="HTH-TYPE TRANSCRIPTIONAL REGULATOR LRHA-RELATED"/>
    <property type="match status" value="1"/>
</dbReference>
<dbReference type="AlphaFoldDB" id="A0A2U2DM67"/>
<keyword evidence="2" id="KW-0805">Transcription regulation</keyword>
<evidence type="ECO:0000313" key="6">
    <source>
        <dbReference type="EMBL" id="PWE54393.1"/>
    </source>
</evidence>
<protein>
    <submittedName>
        <fullName evidence="6">LysR family transcriptional regulator</fullName>
    </submittedName>
</protein>
<dbReference type="FunFam" id="1.10.10.10:FF:000001">
    <property type="entry name" value="LysR family transcriptional regulator"/>
    <property type="match status" value="1"/>
</dbReference>
<evidence type="ECO:0000256" key="2">
    <source>
        <dbReference type="ARBA" id="ARBA00023015"/>
    </source>
</evidence>
<evidence type="ECO:0000259" key="5">
    <source>
        <dbReference type="PROSITE" id="PS50931"/>
    </source>
</evidence>
<evidence type="ECO:0000256" key="3">
    <source>
        <dbReference type="ARBA" id="ARBA00023125"/>
    </source>
</evidence>
<accession>A0A2U2DM67</accession>
<dbReference type="InterPro" id="IPR005119">
    <property type="entry name" value="LysR_subst-bd"/>
</dbReference>
<evidence type="ECO:0000256" key="1">
    <source>
        <dbReference type="ARBA" id="ARBA00009437"/>
    </source>
</evidence>
<organism evidence="6 7">
    <name type="scientific">Metarhizobium album</name>
    <dbReference type="NCBI Taxonomy" id="2182425"/>
    <lineage>
        <taxon>Bacteria</taxon>
        <taxon>Pseudomonadati</taxon>
        <taxon>Pseudomonadota</taxon>
        <taxon>Alphaproteobacteria</taxon>
        <taxon>Hyphomicrobiales</taxon>
        <taxon>Rhizobiaceae</taxon>
        <taxon>Metarhizobium</taxon>
    </lineage>
</organism>
<dbReference type="Pfam" id="PF03466">
    <property type="entry name" value="LysR_substrate"/>
    <property type="match status" value="1"/>
</dbReference>
<sequence>MRLESDMLRTFVAVAETGNFTRAADLSGRTQSAVSIQIKKLEETIGDLLFERGSRGVTLTAKGRQLLGYARRVMAMLDEAAASLKAPRLHGMVRIGIPEEYGHSILPKVLGRFDMMHPDVEVTVQYGSSRANAAALAKGELDIAVVFEQASNTHHEVLMTDPTVWVTSTIHETHRRSPVPVAMFAATGWFRSSAMSGLDDRTEPYRIAYVSDNHTGLAAAATSGLAIAPLSRSGIPEACRELTVADGYPIIDFSNVVLLVGARGSDGVVDGMANAIRDAFRLAAPRTS</sequence>
<dbReference type="Gene3D" id="3.40.190.10">
    <property type="entry name" value="Periplasmic binding protein-like II"/>
    <property type="match status" value="2"/>
</dbReference>
<dbReference type="OrthoDB" id="8097684at2"/>